<feature type="region of interest" description="Disordered" evidence="1">
    <location>
        <begin position="113"/>
        <end position="219"/>
    </location>
</feature>
<organism evidence="2 3">
    <name type="scientific">Astrephomene gubernaculifera</name>
    <dbReference type="NCBI Taxonomy" id="47775"/>
    <lineage>
        <taxon>Eukaryota</taxon>
        <taxon>Viridiplantae</taxon>
        <taxon>Chlorophyta</taxon>
        <taxon>core chlorophytes</taxon>
        <taxon>Chlorophyceae</taxon>
        <taxon>CS clade</taxon>
        <taxon>Chlamydomonadales</taxon>
        <taxon>Astrephomenaceae</taxon>
        <taxon>Astrephomene</taxon>
    </lineage>
</organism>
<feature type="compositionally biased region" description="Polar residues" evidence="1">
    <location>
        <begin position="206"/>
        <end position="217"/>
    </location>
</feature>
<dbReference type="AlphaFoldDB" id="A0AAD3E3G5"/>
<sequence length="391" mass="37518">MDDVVQIPRTGGVLRLSNFGALALTRSSSSIAASLPGNRIPAGLDTPTCLLPQPGAVPQGKGYASARPECLTVVGLPGEDAATFIPLDIEPYEPAMDAVQAAAVQAAAANATPRTDALPLGSDSLPPQHSSQPPSPPSTAGSPHATASSPPYLGVVPRPPAGAAPAARRSLGRHPLHLLASPSSGTGSGTHTISAGVPPTPKTPPSALTSPQASIGPSTPAGLDVFAAASPATIDTPHLSGTAASSCASSSSSSAAAAAAAAAAAYNADCCSSSGSSSGGISKSTLAFLDPTKPALRRRLPPLWRATNALYDSPAGADVSPPSLATLTGGGSVSGGIDVPALGYGGAAAVPLPSPSAPPAGGCSAGSACMGGGSVLGSRPSGGGASTTSYG</sequence>
<feature type="compositionally biased region" description="Low complexity" evidence="1">
    <location>
        <begin position="181"/>
        <end position="194"/>
    </location>
</feature>
<gene>
    <name evidence="2" type="ORF">Agub_g15290</name>
</gene>
<evidence type="ECO:0000256" key="1">
    <source>
        <dbReference type="SAM" id="MobiDB-lite"/>
    </source>
</evidence>
<keyword evidence="3" id="KW-1185">Reference proteome</keyword>
<protein>
    <submittedName>
        <fullName evidence="2">Uncharacterized protein</fullName>
    </submittedName>
</protein>
<feature type="non-terminal residue" evidence="2">
    <location>
        <position position="1"/>
    </location>
</feature>
<dbReference type="EMBL" id="BMAR01000070">
    <property type="protein sequence ID" value="GFR52738.1"/>
    <property type="molecule type" value="Genomic_DNA"/>
</dbReference>
<reference evidence="2 3" key="1">
    <citation type="journal article" date="2021" name="Sci. Rep.">
        <title>Genome sequencing of the multicellular alga Astrephomene provides insights into convergent evolution of germ-soma differentiation.</title>
        <authorList>
            <person name="Yamashita S."/>
            <person name="Yamamoto K."/>
            <person name="Matsuzaki R."/>
            <person name="Suzuki S."/>
            <person name="Yamaguchi H."/>
            <person name="Hirooka S."/>
            <person name="Minakuchi Y."/>
            <person name="Miyagishima S."/>
            <person name="Kawachi M."/>
            <person name="Toyoda A."/>
            <person name="Nozaki H."/>
        </authorList>
    </citation>
    <scope>NUCLEOTIDE SEQUENCE [LARGE SCALE GENOMIC DNA]</scope>
    <source>
        <strain evidence="2 3">NIES-4017</strain>
    </source>
</reference>
<feature type="compositionally biased region" description="Low complexity" evidence="1">
    <location>
        <begin position="122"/>
        <end position="156"/>
    </location>
</feature>
<name>A0AAD3E3G5_9CHLO</name>
<evidence type="ECO:0000313" key="2">
    <source>
        <dbReference type="EMBL" id="GFR52738.1"/>
    </source>
</evidence>
<proteinExistence type="predicted"/>
<dbReference type="Proteomes" id="UP001054857">
    <property type="component" value="Unassembled WGS sequence"/>
</dbReference>
<evidence type="ECO:0000313" key="3">
    <source>
        <dbReference type="Proteomes" id="UP001054857"/>
    </source>
</evidence>
<accession>A0AAD3E3G5</accession>
<comment type="caution">
    <text evidence="2">The sequence shown here is derived from an EMBL/GenBank/DDBJ whole genome shotgun (WGS) entry which is preliminary data.</text>
</comment>